<dbReference type="Pfam" id="PF07998">
    <property type="entry name" value="Peptidase_M54"/>
    <property type="match status" value="1"/>
</dbReference>
<evidence type="ECO:0000256" key="7">
    <source>
        <dbReference type="SAM" id="MobiDB-lite"/>
    </source>
</evidence>
<dbReference type="GO" id="GO:0006508">
    <property type="term" value="P:proteolysis"/>
    <property type="evidence" value="ECO:0007669"/>
    <property type="project" value="UniProtKB-KW"/>
</dbReference>
<dbReference type="InterPro" id="IPR024079">
    <property type="entry name" value="MetalloPept_cat_dom_sf"/>
</dbReference>
<feature type="region of interest" description="Disordered" evidence="7">
    <location>
        <begin position="329"/>
        <end position="351"/>
    </location>
</feature>
<comment type="cofactor">
    <cofactor evidence="1">
        <name>Zn(2+)</name>
        <dbReference type="ChEBI" id="CHEBI:29105"/>
    </cofactor>
</comment>
<dbReference type="PANTHER" id="PTHR15910:SF1">
    <property type="entry name" value="ARCHAEMETZINCIN-2"/>
    <property type="match status" value="1"/>
</dbReference>
<reference evidence="8 9" key="1">
    <citation type="submission" date="2018-01" db="EMBL/GenBank/DDBJ databases">
        <title>Harnessing the power of phylogenomics to disentangle the directionality and signatures of interkingdom host jumping in the parasitic fungal genus Tolypocladium.</title>
        <authorList>
            <person name="Quandt C.A."/>
            <person name="Patterson W."/>
            <person name="Spatafora J.W."/>
        </authorList>
    </citation>
    <scope>NUCLEOTIDE SEQUENCE [LARGE SCALE GENOMIC DNA]</scope>
    <source>
        <strain evidence="8 9">NRBC 100945</strain>
    </source>
</reference>
<comment type="caution">
    <text evidence="8">The sequence shown here is derived from an EMBL/GenBank/DDBJ whole genome shotgun (WGS) entry which is preliminary data.</text>
</comment>
<evidence type="ECO:0000313" key="9">
    <source>
        <dbReference type="Proteomes" id="UP000237481"/>
    </source>
</evidence>
<evidence type="ECO:0000313" key="8">
    <source>
        <dbReference type="EMBL" id="POR39202.1"/>
    </source>
</evidence>
<accession>A0A2S4L9T9</accession>
<evidence type="ECO:0000256" key="5">
    <source>
        <dbReference type="ARBA" id="ARBA00022833"/>
    </source>
</evidence>
<gene>
    <name evidence="8" type="ORF">TPAR_00593</name>
</gene>
<dbReference type="SUPFAM" id="SSF55486">
    <property type="entry name" value="Metalloproteases ('zincins'), catalytic domain"/>
    <property type="match status" value="1"/>
</dbReference>
<dbReference type="GO" id="GO:0008237">
    <property type="term" value="F:metallopeptidase activity"/>
    <property type="evidence" value="ECO:0007669"/>
    <property type="project" value="UniProtKB-KW"/>
</dbReference>
<dbReference type="CDD" id="cd11375">
    <property type="entry name" value="Peptidase_M54"/>
    <property type="match status" value="1"/>
</dbReference>
<protein>
    <submittedName>
        <fullName evidence="8">Archaemetzincin-2</fullName>
    </submittedName>
</protein>
<name>A0A2S4L9T9_9HYPO</name>
<keyword evidence="3" id="KW-0479">Metal-binding</keyword>
<evidence type="ECO:0000256" key="2">
    <source>
        <dbReference type="ARBA" id="ARBA00022670"/>
    </source>
</evidence>
<sequence length="484" mass="53830">MAGRPKKPRDCRHPVLCLDVSLHAAQAGFTRPSPRERMAAVTKDGRSGKSWPTLTSKDLFNDEATFPAPLVLPDDDLATDPDWPPQDVKEWDEDEERNAITPQRKTIYVVPSPEIMQEMEPMRSWAVPAVSDTSNVPVKVEPPKMDDVQAYLAAVYYGMDVKILGEKFYWQAWEYEKGASRASTSRGKAAGRIRKPRYDGTPLEVSEEERRVGLKTPKNAVFGIRCRPSPDRASLMQVNLDDVLDALLESIPEDAYAIMMLLEQDVWEGDDDIFTGGRAYGGSRIAVVSGFRDQHSCLPEDDGHGWPLSHCQDYVDGLCQRSRSSTEARAGVGNAGSGPMHAAAKASASVLKRPTPEKLSLEWTSRIVQTMTHELGHCLGLDHCVYFACVMQGCGSTAEGVRQPPYFCPVCLEKVITGIGEGLVEGWNDQGTEAQTKRSQFVRERYEALRHVCERLNDREHSRMFVGYEAWLEGVSSIANRPLA</sequence>
<evidence type="ECO:0000256" key="1">
    <source>
        <dbReference type="ARBA" id="ARBA00001947"/>
    </source>
</evidence>
<dbReference type="InterPro" id="IPR012962">
    <property type="entry name" value="Pept_M54_archaemetzincn"/>
</dbReference>
<keyword evidence="5" id="KW-0862">Zinc</keyword>
<evidence type="ECO:0000256" key="4">
    <source>
        <dbReference type="ARBA" id="ARBA00022801"/>
    </source>
</evidence>
<dbReference type="EMBL" id="PKSG01000059">
    <property type="protein sequence ID" value="POR39202.1"/>
    <property type="molecule type" value="Genomic_DNA"/>
</dbReference>
<keyword evidence="4" id="KW-0378">Hydrolase</keyword>
<dbReference type="OrthoDB" id="2365600at2759"/>
<dbReference type="AlphaFoldDB" id="A0A2S4L9T9"/>
<keyword evidence="2" id="KW-0645">Protease</keyword>
<feature type="region of interest" description="Disordered" evidence="7">
    <location>
        <begin position="27"/>
        <end position="56"/>
    </location>
</feature>
<dbReference type="GO" id="GO:0046872">
    <property type="term" value="F:metal ion binding"/>
    <property type="evidence" value="ECO:0007669"/>
    <property type="project" value="UniProtKB-KW"/>
</dbReference>
<keyword evidence="6" id="KW-0482">Metalloprotease</keyword>
<dbReference type="PANTHER" id="PTHR15910">
    <property type="entry name" value="ARCHAEMETZINCIN"/>
    <property type="match status" value="1"/>
</dbReference>
<organism evidence="8 9">
    <name type="scientific">Tolypocladium paradoxum</name>
    <dbReference type="NCBI Taxonomy" id="94208"/>
    <lineage>
        <taxon>Eukaryota</taxon>
        <taxon>Fungi</taxon>
        <taxon>Dikarya</taxon>
        <taxon>Ascomycota</taxon>
        <taxon>Pezizomycotina</taxon>
        <taxon>Sordariomycetes</taxon>
        <taxon>Hypocreomycetidae</taxon>
        <taxon>Hypocreales</taxon>
        <taxon>Ophiocordycipitaceae</taxon>
        <taxon>Tolypocladium</taxon>
    </lineage>
</organism>
<evidence type="ECO:0000256" key="3">
    <source>
        <dbReference type="ARBA" id="ARBA00022723"/>
    </source>
</evidence>
<keyword evidence="9" id="KW-1185">Reference proteome</keyword>
<proteinExistence type="predicted"/>
<evidence type="ECO:0000256" key="6">
    <source>
        <dbReference type="ARBA" id="ARBA00023049"/>
    </source>
</evidence>
<feature type="compositionally biased region" description="Basic and acidic residues" evidence="7">
    <location>
        <begin position="33"/>
        <end position="47"/>
    </location>
</feature>
<dbReference type="Gene3D" id="3.40.390.10">
    <property type="entry name" value="Collagenase (Catalytic Domain)"/>
    <property type="match status" value="1"/>
</dbReference>
<dbReference type="Proteomes" id="UP000237481">
    <property type="component" value="Unassembled WGS sequence"/>
</dbReference>